<name>A0A2S8FD83_9BACT</name>
<keyword evidence="1" id="KW-0472">Membrane</keyword>
<keyword evidence="1" id="KW-1133">Transmembrane helix</keyword>
<gene>
    <name evidence="2" type="ORF">C5Y98_21435</name>
</gene>
<evidence type="ECO:0000313" key="3">
    <source>
        <dbReference type="Proteomes" id="UP000239388"/>
    </source>
</evidence>
<feature type="transmembrane region" description="Helical" evidence="1">
    <location>
        <begin position="27"/>
        <end position="52"/>
    </location>
</feature>
<organism evidence="2 3">
    <name type="scientific">Blastopirellula marina</name>
    <dbReference type="NCBI Taxonomy" id="124"/>
    <lineage>
        <taxon>Bacteria</taxon>
        <taxon>Pseudomonadati</taxon>
        <taxon>Planctomycetota</taxon>
        <taxon>Planctomycetia</taxon>
        <taxon>Pirellulales</taxon>
        <taxon>Pirellulaceae</taxon>
        <taxon>Blastopirellula</taxon>
    </lineage>
</organism>
<keyword evidence="1" id="KW-0812">Transmembrane</keyword>
<dbReference type="RefSeq" id="WP_105357310.1">
    <property type="nucleotide sequence ID" value="NZ_PUIB01000021.1"/>
</dbReference>
<comment type="caution">
    <text evidence="2">The sequence shown here is derived from an EMBL/GenBank/DDBJ whole genome shotgun (WGS) entry which is preliminary data.</text>
</comment>
<reference evidence="2 3" key="1">
    <citation type="submission" date="2018-02" db="EMBL/GenBank/DDBJ databases">
        <title>Comparative genomes isolates from brazilian mangrove.</title>
        <authorList>
            <person name="Araujo J.E."/>
            <person name="Taketani R.G."/>
            <person name="Silva M.C.P."/>
            <person name="Loureco M.V."/>
            <person name="Andreote F.D."/>
        </authorList>
    </citation>
    <scope>NUCLEOTIDE SEQUENCE [LARGE SCALE GENOMIC DNA]</scope>
    <source>
        <strain evidence="2 3">NAP PRIS-MGV</strain>
    </source>
</reference>
<evidence type="ECO:0000313" key="2">
    <source>
        <dbReference type="EMBL" id="PQO30116.1"/>
    </source>
</evidence>
<dbReference type="Proteomes" id="UP000239388">
    <property type="component" value="Unassembled WGS sequence"/>
</dbReference>
<proteinExistence type="predicted"/>
<dbReference type="AlphaFoldDB" id="A0A2S8FD83"/>
<protein>
    <submittedName>
        <fullName evidence="2">Uncharacterized protein</fullName>
    </submittedName>
</protein>
<sequence>MPLNRPPLMSRGQANDFYSYTAIGTGLMWLAGGLAAGPAALALGLCGAGAIANNRRSSGRNAYNPQMIFQPPNMAPPGPLDRGLPPEAMPYVNEVEGILRSHFGENAVHCYRQMVLEGYTTKDAYETLYKLLAALREQGYWDKGQILSGQLPPKQLLDQVTGRRVASPELQQYFHPDYFPGFYQGVVNRGDKDGHYLQDTLVVISLWIYILGLTPITNTPVRRIKVWWDRISHLRDGTSGHPFYFVADWDWFVEGTVEQIRERWDWLIFKMMRDKHGMPQHLIDECEDLWHYRVEPHRGDAPPGHPGGVLISSVLFGRTKSFSATEEDMRGMP</sequence>
<dbReference type="EMBL" id="PUIB01000021">
    <property type="protein sequence ID" value="PQO30116.1"/>
    <property type="molecule type" value="Genomic_DNA"/>
</dbReference>
<accession>A0A2S8FD83</accession>
<evidence type="ECO:0000256" key="1">
    <source>
        <dbReference type="SAM" id="Phobius"/>
    </source>
</evidence>